<dbReference type="NCBIfam" id="TIGR02397">
    <property type="entry name" value="dnaX_nterm"/>
    <property type="match status" value="1"/>
</dbReference>
<keyword evidence="6 8" id="KW-0239">DNA-directed DNA polymerase</keyword>
<evidence type="ECO:0000256" key="3">
    <source>
        <dbReference type="ARBA" id="ARBA00022741"/>
    </source>
</evidence>
<dbReference type="InterPro" id="IPR027417">
    <property type="entry name" value="P-loop_NTPase"/>
</dbReference>
<dbReference type="GO" id="GO:0046872">
    <property type="term" value="F:metal ion binding"/>
    <property type="evidence" value="ECO:0007669"/>
    <property type="project" value="UniProtKB-KW"/>
</dbReference>
<dbReference type="SMART" id="SM00382">
    <property type="entry name" value="AAA"/>
    <property type="match status" value="1"/>
</dbReference>
<keyword evidence="5 8" id="KW-0067">ATP-binding</keyword>
<evidence type="ECO:0000256" key="8">
    <source>
        <dbReference type="RuleBase" id="RU364063"/>
    </source>
</evidence>
<dbReference type="PANTHER" id="PTHR11669">
    <property type="entry name" value="REPLICATION FACTOR C / DNA POLYMERASE III GAMMA-TAU SUBUNIT"/>
    <property type="match status" value="1"/>
</dbReference>
<keyword evidence="8" id="KW-0235">DNA replication</keyword>
<keyword evidence="3 8" id="KW-0547">Nucleotide-binding</keyword>
<comment type="similarity">
    <text evidence="1 8">Belongs to the DnaX/STICHEL family.</text>
</comment>
<evidence type="ECO:0000313" key="11">
    <source>
        <dbReference type="Proteomes" id="UP000249518"/>
    </source>
</evidence>
<dbReference type="InterPro" id="IPR005790">
    <property type="entry name" value="DNA_polIII_delta"/>
</dbReference>
<evidence type="ECO:0000256" key="6">
    <source>
        <dbReference type="ARBA" id="ARBA00022932"/>
    </source>
</evidence>
<evidence type="ECO:0000256" key="1">
    <source>
        <dbReference type="ARBA" id="ARBA00006360"/>
    </source>
</evidence>
<keyword evidence="8" id="KW-0548">Nucleotidyltransferase</keyword>
<proteinExistence type="inferred from homology"/>
<dbReference type="PRINTS" id="PR00300">
    <property type="entry name" value="CLPPROTEASEA"/>
</dbReference>
<protein>
    <recommendedName>
        <fullName evidence="8">DNA polymerase III subunit gamma/tau</fullName>
        <ecNumber evidence="8">2.7.7.7</ecNumber>
    </recommendedName>
</protein>
<keyword evidence="4" id="KW-0862">Zinc</keyword>
<dbReference type="OrthoDB" id="9810148at2"/>
<sequence length="361" mass="40688">MEQFVVSARKYRPQTFMDVVGQQAITNTLLNAIENNHLAQALLFTGPRGVGKTTCARILARKINQPGYDDPNEDFAFNVFELDAASNNSVDDIRNLIDQVRIPPQTGQYKVYIIDEVHMLSSAAFNAFLKTLEEPPRHAIFILATTEKHKIIPTILSRCQIFDFKRITIKDAKEHLAYVAENQGIQFEDDALHIIAQKADGAMRDALSIFDRVVSYCGNNLTRQAVTENLNVLDYESYINITDLLLENKLPDLLMAFNDILARGFDAHHFIQGLASHFRDLLVCKNPATLVLLEAGEQAQKLYGIQAQKCSQEFLLKAIELANDTDLKFKVSQNQRLLIELCLMQLGSITFDGEKKKLTAI</sequence>
<dbReference type="AlphaFoldDB" id="A0A328WY03"/>
<keyword evidence="8" id="KW-0808">Transferase</keyword>
<dbReference type="PANTHER" id="PTHR11669:SF0">
    <property type="entry name" value="PROTEIN STICHEL-LIKE 2"/>
    <property type="match status" value="1"/>
</dbReference>
<dbReference type="Pfam" id="PF13177">
    <property type="entry name" value="DNA_pol3_delta2"/>
    <property type="match status" value="1"/>
</dbReference>
<keyword evidence="2" id="KW-0479">Metal-binding</keyword>
<dbReference type="InterPro" id="IPR045085">
    <property type="entry name" value="HLD_clamp_pol_III_gamma_tau"/>
</dbReference>
<dbReference type="EC" id="2.7.7.7" evidence="8"/>
<accession>A0A328WY03</accession>
<organism evidence="10 11">
    <name type="scientific">Flavobacterium lacus</name>
    <dbReference type="NCBI Taxonomy" id="1353778"/>
    <lineage>
        <taxon>Bacteria</taxon>
        <taxon>Pseudomonadati</taxon>
        <taxon>Bacteroidota</taxon>
        <taxon>Flavobacteriia</taxon>
        <taxon>Flavobacteriales</taxon>
        <taxon>Flavobacteriaceae</taxon>
        <taxon>Flavobacterium</taxon>
    </lineage>
</organism>
<dbReference type="Pfam" id="PF22608">
    <property type="entry name" value="DNAX_ATPase_lid"/>
    <property type="match status" value="1"/>
</dbReference>
<evidence type="ECO:0000256" key="4">
    <source>
        <dbReference type="ARBA" id="ARBA00022833"/>
    </source>
</evidence>
<comment type="catalytic activity">
    <reaction evidence="7 8">
        <text>DNA(n) + a 2'-deoxyribonucleoside 5'-triphosphate = DNA(n+1) + diphosphate</text>
        <dbReference type="Rhea" id="RHEA:22508"/>
        <dbReference type="Rhea" id="RHEA-COMP:17339"/>
        <dbReference type="Rhea" id="RHEA-COMP:17340"/>
        <dbReference type="ChEBI" id="CHEBI:33019"/>
        <dbReference type="ChEBI" id="CHEBI:61560"/>
        <dbReference type="ChEBI" id="CHEBI:173112"/>
        <dbReference type="EC" id="2.7.7.7"/>
    </reaction>
</comment>
<evidence type="ECO:0000256" key="7">
    <source>
        <dbReference type="ARBA" id="ARBA00049244"/>
    </source>
</evidence>
<dbReference type="GO" id="GO:0006261">
    <property type="term" value="P:DNA-templated DNA replication"/>
    <property type="evidence" value="ECO:0007669"/>
    <property type="project" value="TreeGrafter"/>
</dbReference>
<dbReference type="InterPro" id="IPR001270">
    <property type="entry name" value="ClpA/B"/>
</dbReference>
<keyword evidence="11" id="KW-1185">Reference proteome</keyword>
<dbReference type="InterPro" id="IPR003593">
    <property type="entry name" value="AAA+_ATPase"/>
</dbReference>
<dbReference type="InterPro" id="IPR050238">
    <property type="entry name" value="DNA_Rep/Repair_Clamp_Loader"/>
</dbReference>
<dbReference type="NCBIfam" id="TIGR01128">
    <property type="entry name" value="holA"/>
    <property type="match status" value="1"/>
</dbReference>
<gene>
    <name evidence="8" type="primary">dnaX</name>
    <name evidence="10" type="ORF">B0I10_101337</name>
</gene>
<dbReference type="FunFam" id="1.10.8.60:FF:000013">
    <property type="entry name" value="DNA polymerase III subunit gamma/tau"/>
    <property type="match status" value="1"/>
</dbReference>
<comment type="function">
    <text evidence="8">DNA polymerase III is a complex, multichain enzyme responsible for most of the replicative synthesis in bacteria. This DNA polymerase also exhibits 3' to 5' exonuclease activity.</text>
</comment>
<comment type="caution">
    <text evidence="10">The sequence shown here is derived from an EMBL/GenBank/DDBJ whole genome shotgun (WGS) entry which is preliminary data.</text>
</comment>
<dbReference type="GO" id="GO:0005524">
    <property type="term" value="F:ATP binding"/>
    <property type="evidence" value="ECO:0007669"/>
    <property type="project" value="UniProtKB-KW"/>
</dbReference>
<feature type="domain" description="AAA+ ATPase" evidence="9">
    <location>
        <begin position="38"/>
        <end position="168"/>
    </location>
</feature>
<dbReference type="CDD" id="cd00009">
    <property type="entry name" value="AAA"/>
    <property type="match status" value="1"/>
</dbReference>
<dbReference type="CDD" id="cd18137">
    <property type="entry name" value="HLD_clamp_pol_III_gamma_tau"/>
    <property type="match status" value="1"/>
</dbReference>
<name>A0A328WY03_9FLAO</name>
<dbReference type="EMBL" id="QLSV01000001">
    <property type="protein sequence ID" value="RAR51161.1"/>
    <property type="molecule type" value="Genomic_DNA"/>
</dbReference>
<dbReference type="GO" id="GO:0003677">
    <property type="term" value="F:DNA binding"/>
    <property type="evidence" value="ECO:0007669"/>
    <property type="project" value="InterPro"/>
</dbReference>
<evidence type="ECO:0000259" key="9">
    <source>
        <dbReference type="SMART" id="SM00382"/>
    </source>
</evidence>
<dbReference type="Gene3D" id="1.10.8.60">
    <property type="match status" value="1"/>
</dbReference>
<evidence type="ECO:0000256" key="5">
    <source>
        <dbReference type="ARBA" id="ARBA00022840"/>
    </source>
</evidence>
<dbReference type="SUPFAM" id="SSF52540">
    <property type="entry name" value="P-loop containing nucleoside triphosphate hydrolases"/>
    <property type="match status" value="1"/>
</dbReference>
<evidence type="ECO:0000256" key="2">
    <source>
        <dbReference type="ARBA" id="ARBA00022723"/>
    </source>
</evidence>
<dbReference type="GO" id="GO:0003887">
    <property type="term" value="F:DNA-directed DNA polymerase activity"/>
    <property type="evidence" value="ECO:0007669"/>
    <property type="project" value="UniProtKB-KW"/>
</dbReference>
<comment type="subunit">
    <text evidence="8">DNA polymerase III contains a core (composed of alpha, epsilon and theta chains) that associates with a tau subunit. This core dimerizes to form the POLIII' complex. PolIII' associates with the gamma complex (composed of gamma, delta, delta', psi and chi chains) and with the beta chain to form the complete DNA polymerase III complex.</text>
</comment>
<dbReference type="InterPro" id="IPR008921">
    <property type="entry name" value="DNA_pol3_clamp-load_cplx_C"/>
</dbReference>
<dbReference type="Gene3D" id="3.40.50.300">
    <property type="entry name" value="P-loop containing nucleotide triphosphate hydrolases"/>
    <property type="match status" value="1"/>
</dbReference>
<dbReference type="Proteomes" id="UP000249518">
    <property type="component" value="Unassembled WGS sequence"/>
</dbReference>
<dbReference type="InterPro" id="IPR012763">
    <property type="entry name" value="DNA_pol_III_sug/sutau_N"/>
</dbReference>
<dbReference type="Gene3D" id="1.20.272.10">
    <property type="match status" value="1"/>
</dbReference>
<dbReference type="GO" id="GO:0009360">
    <property type="term" value="C:DNA polymerase III complex"/>
    <property type="evidence" value="ECO:0007669"/>
    <property type="project" value="InterPro"/>
</dbReference>
<dbReference type="SUPFAM" id="SSF48019">
    <property type="entry name" value="post-AAA+ oligomerization domain-like"/>
    <property type="match status" value="1"/>
</dbReference>
<reference evidence="10 11" key="1">
    <citation type="submission" date="2018-06" db="EMBL/GenBank/DDBJ databases">
        <title>Genomic Encyclopedia of Type Strains, Phase III (KMG-III): the genomes of soil and plant-associated and newly described type strains.</title>
        <authorList>
            <person name="Whitman W."/>
        </authorList>
    </citation>
    <scope>NUCLEOTIDE SEQUENCE [LARGE SCALE GENOMIC DNA]</scope>
    <source>
        <strain evidence="10 11">CGMCC 1.12504</strain>
    </source>
</reference>
<evidence type="ECO:0000313" key="10">
    <source>
        <dbReference type="EMBL" id="RAR51161.1"/>
    </source>
</evidence>
<dbReference type="RefSeq" id="WP_112084736.1">
    <property type="nucleotide sequence ID" value="NZ_QLSV01000001.1"/>
</dbReference>